<dbReference type="GO" id="GO:0006012">
    <property type="term" value="P:galactose metabolic process"/>
    <property type="evidence" value="ECO:0007669"/>
    <property type="project" value="InterPro"/>
</dbReference>
<organism evidence="8 9">
    <name type="scientific">Gossypium trilobum</name>
    <dbReference type="NCBI Taxonomy" id="34281"/>
    <lineage>
        <taxon>Eukaryota</taxon>
        <taxon>Viridiplantae</taxon>
        <taxon>Streptophyta</taxon>
        <taxon>Embryophyta</taxon>
        <taxon>Tracheophyta</taxon>
        <taxon>Spermatophyta</taxon>
        <taxon>Magnoliopsida</taxon>
        <taxon>eudicotyledons</taxon>
        <taxon>Gunneridae</taxon>
        <taxon>Pentapetalae</taxon>
        <taxon>rosids</taxon>
        <taxon>malvids</taxon>
        <taxon>Malvales</taxon>
        <taxon>Malvaceae</taxon>
        <taxon>Malvoideae</taxon>
        <taxon>Gossypium</taxon>
    </lineage>
</organism>
<dbReference type="CDD" id="cd05247">
    <property type="entry name" value="UDP_G4E_1_SDR_e"/>
    <property type="match status" value="1"/>
</dbReference>
<name>A0A7J9EYC1_9ROSI</name>
<proteinExistence type="inferred from homology"/>
<protein>
    <recommendedName>
        <fullName evidence="7">NAD(P)-binding domain-containing protein</fullName>
    </recommendedName>
</protein>
<evidence type="ECO:0000256" key="3">
    <source>
        <dbReference type="ARBA" id="ARBA00023027"/>
    </source>
</evidence>
<feature type="transmembrane region" description="Helical" evidence="6">
    <location>
        <begin position="12"/>
        <end position="30"/>
    </location>
</feature>
<feature type="transmembrane region" description="Helical" evidence="6">
    <location>
        <begin position="42"/>
        <end position="63"/>
    </location>
</feature>
<evidence type="ECO:0000313" key="9">
    <source>
        <dbReference type="Proteomes" id="UP000593568"/>
    </source>
</evidence>
<gene>
    <name evidence="8" type="ORF">Gotri_005981</name>
</gene>
<keyword evidence="9" id="KW-1185">Reference proteome</keyword>
<keyword evidence="5" id="KW-0119">Carbohydrate metabolism</keyword>
<evidence type="ECO:0000259" key="7">
    <source>
        <dbReference type="Pfam" id="PF16363"/>
    </source>
</evidence>
<evidence type="ECO:0000256" key="5">
    <source>
        <dbReference type="ARBA" id="ARBA00023277"/>
    </source>
</evidence>
<dbReference type="EMBL" id="JABEZW010000010">
    <property type="protein sequence ID" value="MBA0778057.1"/>
    <property type="molecule type" value="Genomic_DNA"/>
</dbReference>
<comment type="caution">
    <text evidence="8">The sequence shown here is derived from an EMBL/GenBank/DDBJ whole genome shotgun (WGS) entry which is preliminary data.</text>
</comment>
<keyword evidence="6" id="KW-1133">Transmembrane helix</keyword>
<dbReference type="Pfam" id="PF16363">
    <property type="entry name" value="GDP_Man_Dehyd"/>
    <property type="match status" value="2"/>
</dbReference>
<keyword evidence="4" id="KW-0413">Isomerase</keyword>
<dbReference type="InterPro" id="IPR016040">
    <property type="entry name" value="NAD(P)-bd_dom"/>
</dbReference>
<dbReference type="InterPro" id="IPR005886">
    <property type="entry name" value="UDP_G4E"/>
</dbReference>
<evidence type="ECO:0000256" key="6">
    <source>
        <dbReference type="SAM" id="Phobius"/>
    </source>
</evidence>
<keyword evidence="3" id="KW-0520">NAD</keyword>
<sequence>MEYPDPKRKSNFVGKILMAASLTALCIIMLKQSPNFNTRSRLVLIRGYISGASPAIIAGPFAIVRKIHPCMLSLPAAGLVSSNCSLDGGFVPCPSNVFSEHEEGVIHVLVTGGAGYIGSHAALRLLKESYRVTIVDNLSRGNMGAVKVLQKLFPEPGQLQFVYADLGDLKAVNKIFSENAFDAVMHFAAVAYVGESTLDPLKYYHNITSNTLVILESMAAHDVRTLIYSSTCATYGEPEKMPITEETPQASCKLGFMLNHFAIFFYITRQLTFVLEPTQVPINPYGKAKKMAEDIILDYSKNSDMAVMILRYFNVIGSDPEGRLGEAPRPELREHGRISGACFDAARGVIPGLKVKGTDYKTHDGTCIRDYIDVTDLVDAHVKALKKAKPGEVGIYNVGTGRGRSVKEFVEACKKATGVEIKVDYLARRPGDYAEVFSDPTKIRRELNWTAQFTDLQESLQIAWRWQKAHRDGYAAAS</sequence>
<evidence type="ECO:0000313" key="8">
    <source>
        <dbReference type="EMBL" id="MBA0778057.1"/>
    </source>
</evidence>
<dbReference type="Gene3D" id="3.90.25.10">
    <property type="entry name" value="UDP-galactose 4-epimerase, domain 1"/>
    <property type="match status" value="1"/>
</dbReference>
<keyword evidence="6" id="KW-0812">Transmembrane</keyword>
<dbReference type="SUPFAM" id="SSF51735">
    <property type="entry name" value="NAD(P)-binding Rossmann-fold domains"/>
    <property type="match status" value="1"/>
</dbReference>
<accession>A0A7J9EYC1</accession>
<comment type="similarity">
    <text evidence="2">Belongs to the NAD(P)-dependent epimerase/dehydratase family.</text>
</comment>
<dbReference type="InterPro" id="IPR036291">
    <property type="entry name" value="NAD(P)-bd_dom_sf"/>
</dbReference>
<comment type="cofactor">
    <cofactor evidence="1">
        <name>NAD(+)</name>
        <dbReference type="ChEBI" id="CHEBI:57540"/>
    </cofactor>
</comment>
<dbReference type="PANTHER" id="PTHR43725">
    <property type="entry name" value="UDP-GLUCOSE 4-EPIMERASE"/>
    <property type="match status" value="1"/>
</dbReference>
<evidence type="ECO:0000256" key="4">
    <source>
        <dbReference type="ARBA" id="ARBA00023235"/>
    </source>
</evidence>
<dbReference type="GO" id="GO:0003978">
    <property type="term" value="F:UDP-glucose 4-epimerase activity"/>
    <property type="evidence" value="ECO:0007669"/>
    <property type="project" value="InterPro"/>
</dbReference>
<dbReference type="PANTHER" id="PTHR43725:SF53">
    <property type="entry name" value="UDP-ARABINOSE 4-EPIMERASE 1"/>
    <property type="match status" value="1"/>
</dbReference>
<dbReference type="AlphaFoldDB" id="A0A7J9EYC1"/>
<feature type="domain" description="NAD(P)-binding" evidence="7">
    <location>
        <begin position="109"/>
        <end position="249"/>
    </location>
</feature>
<reference evidence="8 9" key="1">
    <citation type="journal article" date="2019" name="Genome Biol. Evol.">
        <title>Insights into the evolution of the New World diploid cottons (Gossypium, subgenus Houzingenia) based on genome sequencing.</title>
        <authorList>
            <person name="Grover C.E."/>
            <person name="Arick M.A. 2nd"/>
            <person name="Thrash A."/>
            <person name="Conover J.L."/>
            <person name="Sanders W.S."/>
            <person name="Peterson D.G."/>
            <person name="Frelichowski J.E."/>
            <person name="Scheffler J.A."/>
            <person name="Scheffler B.E."/>
            <person name="Wendel J.F."/>
        </authorList>
    </citation>
    <scope>NUCLEOTIDE SEQUENCE [LARGE SCALE GENOMIC DNA]</scope>
    <source>
        <strain evidence="8">8</strain>
        <tissue evidence="8">Leaf</tissue>
    </source>
</reference>
<dbReference type="Gene3D" id="3.40.50.720">
    <property type="entry name" value="NAD(P)-binding Rossmann-like Domain"/>
    <property type="match status" value="2"/>
</dbReference>
<evidence type="ECO:0000256" key="2">
    <source>
        <dbReference type="ARBA" id="ARBA00007637"/>
    </source>
</evidence>
<keyword evidence="6" id="KW-0472">Membrane</keyword>
<feature type="domain" description="NAD(P)-binding" evidence="7">
    <location>
        <begin position="280"/>
        <end position="453"/>
    </location>
</feature>
<evidence type="ECO:0000256" key="1">
    <source>
        <dbReference type="ARBA" id="ARBA00001911"/>
    </source>
</evidence>
<dbReference type="Proteomes" id="UP000593568">
    <property type="component" value="Unassembled WGS sequence"/>
</dbReference>